<keyword evidence="4 13" id="KW-0812">Transmembrane</keyword>
<evidence type="ECO:0000256" key="11">
    <source>
        <dbReference type="ARBA" id="ARBA00023221"/>
    </source>
</evidence>
<keyword evidence="5" id="KW-0752">Steroid biosynthesis</keyword>
<keyword evidence="12" id="KW-0413">Isomerase</keyword>
<keyword evidence="10" id="KW-1207">Sterol metabolism</keyword>
<dbReference type="KEGG" id="clup:CLUP02_03046"/>
<proteinExistence type="inferred from homology"/>
<dbReference type="GO" id="GO:0047750">
    <property type="term" value="F:cholestenol delta-isomerase activity"/>
    <property type="evidence" value="ECO:0007669"/>
    <property type="project" value="InterPro"/>
</dbReference>
<dbReference type="GO" id="GO:0000247">
    <property type="term" value="F:C-8 sterol isomerase activity"/>
    <property type="evidence" value="ECO:0007669"/>
    <property type="project" value="TreeGrafter"/>
</dbReference>
<evidence type="ECO:0000256" key="13">
    <source>
        <dbReference type="PROSITE-ProRule" id="PRU01087"/>
    </source>
</evidence>
<evidence type="ECO:0000313" key="17">
    <source>
        <dbReference type="Proteomes" id="UP000830671"/>
    </source>
</evidence>
<dbReference type="GO" id="GO:0016126">
    <property type="term" value="P:sterol biosynthetic process"/>
    <property type="evidence" value="ECO:0007669"/>
    <property type="project" value="UniProtKB-KW"/>
</dbReference>
<dbReference type="GeneID" id="73337083"/>
<feature type="transmembrane region" description="Helical" evidence="14">
    <location>
        <begin position="149"/>
        <end position="167"/>
    </location>
</feature>
<feature type="domain" description="EXPERA" evidence="15">
    <location>
        <begin position="62"/>
        <end position="208"/>
    </location>
</feature>
<dbReference type="RefSeq" id="XP_049139216.1">
    <property type="nucleotide sequence ID" value="XM_049282073.1"/>
</dbReference>
<dbReference type="AlphaFoldDB" id="A0A9Q8SHN3"/>
<dbReference type="InterPro" id="IPR007905">
    <property type="entry name" value="EBP"/>
</dbReference>
<dbReference type="PANTHER" id="PTHR14207:SF0">
    <property type="entry name" value="3-BETA-HYDROXYSTEROID-DELTA(8),DELTA(7)-ISOMERASE"/>
    <property type="match status" value="1"/>
</dbReference>
<dbReference type="EMBL" id="CP019474">
    <property type="protein sequence ID" value="UQC77577.1"/>
    <property type="molecule type" value="Genomic_DNA"/>
</dbReference>
<feature type="transmembrane region" description="Helical" evidence="14">
    <location>
        <begin position="65"/>
        <end position="86"/>
    </location>
</feature>
<evidence type="ECO:0000256" key="7">
    <source>
        <dbReference type="ARBA" id="ARBA00023011"/>
    </source>
</evidence>
<dbReference type="Proteomes" id="UP000830671">
    <property type="component" value="Chromosome 2"/>
</dbReference>
<keyword evidence="3" id="KW-0444">Lipid biosynthesis</keyword>
<dbReference type="PROSITE" id="PS51751">
    <property type="entry name" value="EXPERA"/>
    <property type="match status" value="1"/>
</dbReference>
<evidence type="ECO:0000256" key="6">
    <source>
        <dbReference type="ARBA" id="ARBA00022989"/>
    </source>
</evidence>
<evidence type="ECO:0000259" key="15">
    <source>
        <dbReference type="PROSITE" id="PS51751"/>
    </source>
</evidence>
<accession>A0A9Q8SHN3</accession>
<dbReference type="GO" id="GO:0005783">
    <property type="term" value="C:endoplasmic reticulum"/>
    <property type="evidence" value="ECO:0007669"/>
    <property type="project" value="TreeGrafter"/>
</dbReference>
<evidence type="ECO:0000256" key="2">
    <source>
        <dbReference type="ARBA" id="ARBA00008337"/>
    </source>
</evidence>
<keyword evidence="6 13" id="KW-1133">Transmembrane helix</keyword>
<feature type="transmembrane region" description="Helical" evidence="14">
    <location>
        <begin position="187"/>
        <end position="209"/>
    </location>
</feature>
<evidence type="ECO:0000313" key="16">
    <source>
        <dbReference type="EMBL" id="UQC77577.1"/>
    </source>
</evidence>
<evidence type="ECO:0000256" key="9">
    <source>
        <dbReference type="ARBA" id="ARBA00023136"/>
    </source>
</evidence>
<feature type="transmembrane region" description="Helical" evidence="14">
    <location>
        <begin position="30"/>
        <end position="53"/>
    </location>
</feature>
<keyword evidence="9 13" id="KW-0472">Membrane</keyword>
<comment type="similarity">
    <text evidence="2">Belongs to the EBP family.</text>
</comment>
<evidence type="ECO:0000256" key="1">
    <source>
        <dbReference type="ARBA" id="ARBA00004141"/>
    </source>
</evidence>
<evidence type="ECO:0000256" key="10">
    <source>
        <dbReference type="ARBA" id="ARBA00023166"/>
    </source>
</evidence>
<evidence type="ECO:0000256" key="3">
    <source>
        <dbReference type="ARBA" id="ARBA00022516"/>
    </source>
</evidence>
<dbReference type="InterPro" id="IPR033118">
    <property type="entry name" value="EXPERA"/>
</dbReference>
<keyword evidence="11" id="KW-0753">Steroid metabolism</keyword>
<evidence type="ECO:0000256" key="12">
    <source>
        <dbReference type="ARBA" id="ARBA00023235"/>
    </source>
</evidence>
<comment type="subcellular location">
    <subcellularLocation>
        <location evidence="1">Membrane</location>
        <topology evidence="1">Multi-pass membrane protein</topology>
    </subcellularLocation>
</comment>
<dbReference type="PANTHER" id="PTHR14207">
    <property type="entry name" value="STEROL ISOMERASE"/>
    <property type="match status" value="1"/>
</dbReference>
<sequence>MDKSTDAAFAHPYYPVTAALPHYVTNKNSVLSLLVFFGSIISFVVFTAVAGARNTYPQLKASDQLTVAWFALCGFLHCFFEGYFILNHKSLASDQSLFGQLWKEYALSDSRYLTSDPFMLCVESFTVLVWGPLCWAIVITTANRNQLRYPLQIIMSVGHLYGVVLYYSTSLIEFYSNGVSHSRPEFLYFWVYYTGLNAPWVIVPAIILYQTTVHIKRHLTDRADVVAKLNRIDGIMGDKSWQTLTLLLHMNFWFSNISGTNRARFAAFPFAMLYSRAPRRREHSTSSLSSISPKILSYFTMQSLNFLLAALAATAVRATCLPSSHGSPAFPSSMITFSAGFEQPQPPLIKPEYQASFVQHKWNANLSHITTGYIDNSPSDAFVRVGEAYEGQISWSLFDYSNVSESGLVDNTMTTYGPNSTAPSVWRGYVNSNFPIFQSDILVEAGAVYEGLVQRDFISSPVAAWSIMYQGAIPVTVYVNECNVVVGYDYFAPDLRTRVIMEFFNIQAK</sequence>
<feature type="transmembrane region" description="Helical" evidence="14">
    <location>
        <begin position="117"/>
        <end position="137"/>
    </location>
</feature>
<name>A0A9Q8SHN3_9PEZI</name>
<evidence type="ECO:0000256" key="8">
    <source>
        <dbReference type="ARBA" id="ARBA00023098"/>
    </source>
</evidence>
<keyword evidence="17" id="KW-1185">Reference proteome</keyword>
<protein>
    <submittedName>
        <fullName evidence="16">Emopamil binding protein</fullName>
    </submittedName>
</protein>
<keyword evidence="7" id="KW-0756">Sterol biosynthesis</keyword>
<evidence type="ECO:0000256" key="14">
    <source>
        <dbReference type="SAM" id="Phobius"/>
    </source>
</evidence>
<dbReference type="GO" id="GO:0004769">
    <property type="term" value="F:steroid Delta-isomerase activity"/>
    <property type="evidence" value="ECO:0007669"/>
    <property type="project" value="TreeGrafter"/>
</dbReference>
<gene>
    <name evidence="16" type="ORF">CLUP02_03046</name>
</gene>
<reference evidence="16" key="1">
    <citation type="journal article" date="2021" name="Mol. Plant Microbe Interact.">
        <title>Complete Genome Sequence of the Plant-Pathogenic Fungus Colletotrichum lupini.</title>
        <authorList>
            <person name="Baroncelli R."/>
            <person name="Pensec F."/>
            <person name="Da Lio D."/>
            <person name="Boufleur T."/>
            <person name="Vicente I."/>
            <person name="Sarrocco S."/>
            <person name="Picot A."/>
            <person name="Baraldi E."/>
            <person name="Sukno S."/>
            <person name="Thon M."/>
            <person name="Le Floch G."/>
        </authorList>
    </citation>
    <scope>NUCLEOTIDE SEQUENCE</scope>
    <source>
        <strain evidence="16">IMI 504893</strain>
    </source>
</reference>
<evidence type="ECO:0000256" key="5">
    <source>
        <dbReference type="ARBA" id="ARBA00022955"/>
    </source>
</evidence>
<organism evidence="16 17">
    <name type="scientific">Colletotrichum lupini</name>
    <dbReference type="NCBI Taxonomy" id="145971"/>
    <lineage>
        <taxon>Eukaryota</taxon>
        <taxon>Fungi</taxon>
        <taxon>Dikarya</taxon>
        <taxon>Ascomycota</taxon>
        <taxon>Pezizomycotina</taxon>
        <taxon>Sordariomycetes</taxon>
        <taxon>Hypocreomycetidae</taxon>
        <taxon>Glomerellales</taxon>
        <taxon>Glomerellaceae</taxon>
        <taxon>Colletotrichum</taxon>
        <taxon>Colletotrichum acutatum species complex</taxon>
    </lineage>
</organism>
<dbReference type="Pfam" id="PF05241">
    <property type="entry name" value="EBP"/>
    <property type="match status" value="1"/>
</dbReference>
<dbReference type="GO" id="GO:0016020">
    <property type="term" value="C:membrane"/>
    <property type="evidence" value="ECO:0007669"/>
    <property type="project" value="UniProtKB-SubCell"/>
</dbReference>
<keyword evidence="8" id="KW-0443">Lipid metabolism</keyword>
<evidence type="ECO:0000256" key="4">
    <source>
        <dbReference type="ARBA" id="ARBA00022692"/>
    </source>
</evidence>